<dbReference type="InterPro" id="IPR036390">
    <property type="entry name" value="WH_DNA-bd_sf"/>
</dbReference>
<organism evidence="5 6">
    <name type="scientific">Rhizobium grahamii</name>
    <dbReference type="NCBI Taxonomy" id="1120045"/>
    <lineage>
        <taxon>Bacteria</taxon>
        <taxon>Pseudomonadati</taxon>
        <taxon>Pseudomonadota</taxon>
        <taxon>Alphaproteobacteria</taxon>
        <taxon>Hyphomicrobiales</taxon>
        <taxon>Rhizobiaceae</taxon>
        <taxon>Rhizobium/Agrobacterium group</taxon>
        <taxon>Rhizobium</taxon>
    </lineage>
</organism>
<dbReference type="KEGG" id="rgr:FZ934_22765"/>
<dbReference type="PROSITE" id="PS01117">
    <property type="entry name" value="HTH_MARR_1"/>
    <property type="match status" value="1"/>
</dbReference>
<dbReference type="PANTHER" id="PTHR33164">
    <property type="entry name" value="TRANSCRIPTIONAL REGULATOR, MARR FAMILY"/>
    <property type="match status" value="1"/>
</dbReference>
<dbReference type="PRINTS" id="PR00598">
    <property type="entry name" value="HTHMARR"/>
</dbReference>
<dbReference type="PROSITE" id="PS50995">
    <property type="entry name" value="HTH_MARR_2"/>
    <property type="match status" value="1"/>
</dbReference>
<keyword evidence="5" id="KW-0614">Plasmid</keyword>
<name>A0A5Q0CCJ7_9HYPH</name>
<evidence type="ECO:0000256" key="1">
    <source>
        <dbReference type="ARBA" id="ARBA00023015"/>
    </source>
</evidence>
<protein>
    <submittedName>
        <fullName evidence="5">MarR family transcriptional regulator</fullName>
    </submittedName>
</protein>
<dbReference type="AlphaFoldDB" id="A0A5Q0CCJ7"/>
<evidence type="ECO:0000313" key="5">
    <source>
        <dbReference type="EMBL" id="QFY63133.1"/>
    </source>
</evidence>
<dbReference type="Pfam" id="PF01047">
    <property type="entry name" value="MarR"/>
    <property type="match status" value="1"/>
</dbReference>
<gene>
    <name evidence="5" type="ORF">FZ934_22765</name>
</gene>
<dbReference type="SUPFAM" id="SSF46785">
    <property type="entry name" value="Winged helix' DNA-binding domain"/>
    <property type="match status" value="1"/>
</dbReference>
<keyword evidence="2" id="KW-0238">DNA-binding</keyword>
<feature type="domain" description="HTH marR-type" evidence="4">
    <location>
        <begin position="1"/>
        <end position="140"/>
    </location>
</feature>
<dbReference type="InterPro" id="IPR000835">
    <property type="entry name" value="HTH_MarR-typ"/>
</dbReference>
<proteinExistence type="predicted"/>
<geneLocation type="plasmid" evidence="5 6">
    <name>unnamed</name>
</geneLocation>
<dbReference type="RefSeq" id="WP_153273105.1">
    <property type="nucleotide sequence ID" value="NZ_CP043499.1"/>
</dbReference>
<dbReference type="OrthoDB" id="9815567at2"/>
<dbReference type="GO" id="GO:0003677">
    <property type="term" value="F:DNA binding"/>
    <property type="evidence" value="ECO:0007669"/>
    <property type="project" value="UniProtKB-KW"/>
</dbReference>
<dbReference type="PANTHER" id="PTHR33164:SF43">
    <property type="entry name" value="HTH-TYPE TRANSCRIPTIONAL REPRESSOR YETL"/>
    <property type="match status" value="1"/>
</dbReference>
<dbReference type="GO" id="GO:0003700">
    <property type="term" value="F:DNA-binding transcription factor activity"/>
    <property type="evidence" value="ECO:0007669"/>
    <property type="project" value="InterPro"/>
</dbReference>
<dbReference type="InterPro" id="IPR023187">
    <property type="entry name" value="Tscrpt_reg_MarR-type_CS"/>
</dbReference>
<evidence type="ECO:0000313" key="6">
    <source>
        <dbReference type="Proteomes" id="UP000326881"/>
    </source>
</evidence>
<dbReference type="Proteomes" id="UP000326881">
    <property type="component" value="Plasmid unnamed"/>
</dbReference>
<keyword evidence="1" id="KW-0805">Transcription regulation</keyword>
<dbReference type="InterPro" id="IPR039422">
    <property type="entry name" value="MarR/SlyA-like"/>
</dbReference>
<dbReference type="GO" id="GO:0006950">
    <property type="term" value="P:response to stress"/>
    <property type="evidence" value="ECO:0007669"/>
    <property type="project" value="TreeGrafter"/>
</dbReference>
<accession>A0A5Q0CCJ7</accession>
<dbReference type="SMART" id="SM00347">
    <property type="entry name" value="HTH_MARR"/>
    <property type="match status" value="1"/>
</dbReference>
<sequence>MQSPSDLPKHTGYWMRMVSNAVSHDFARKIAAEDVTVAEWVFMRALYDEEALPPSALAAKMGMTKGAISKLADRLVSKGLIARAEHETDRRAHSLFLTSAGREKVPRLASLADLNETEYFGLLTEKEHAALDQILKALVERRGLETIPID</sequence>
<keyword evidence="6" id="KW-1185">Reference proteome</keyword>
<dbReference type="InterPro" id="IPR036388">
    <property type="entry name" value="WH-like_DNA-bd_sf"/>
</dbReference>
<reference evidence="5 6" key="1">
    <citation type="submission" date="2019-08" db="EMBL/GenBank/DDBJ databases">
        <title>Prosopis cineraria nodule microbiome.</title>
        <authorList>
            <person name="Ali R."/>
            <person name="Chaluvadi S.R."/>
            <person name="Wang X."/>
        </authorList>
    </citation>
    <scope>NUCLEOTIDE SEQUENCE [LARGE SCALE GENOMIC DNA]</scope>
    <source>
        <strain evidence="5 6">BG7</strain>
        <plasmid evidence="5 6">unnamed</plasmid>
    </source>
</reference>
<dbReference type="Gene3D" id="1.10.10.10">
    <property type="entry name" value="Winged helix-like DNA-binding domain superfamily/Winged helix DNA-binding domain"/>
    <property type="match status" value="1"/>
</dbReference>
<keyword evidence="3" id="KW-0804">Transcription</keyword>
<evidence type="ECO:0000256" key="2">
    <source>
        <dbReference type="ARBA" id="ARBA00023125"/>
    </source>
</evidence>
<evidence type="ECO:0000256" key="3">
    <source>
        <dbReference type="ARBA" id="ARBA00023163"/>
    </source>
</evidence>
<evidence type="ECO:0000259" key="4">
    <source>
        <dbReference type="PROSITE" id="PS50995"/>
    </source>
</evidence>
<dbReference type="EMBL" id="CP043499">
    <property type="protein sequence ID" value="QFY63133.1"/>
    <property type="molecule type" value="Genomic_DNA"/>
</dbReference>